<keyword evidence="3" id="KW-1185">Reference proteome</keyword>
<reference evidence="3" key="1">
    <citation type="journal article" date="2017" name="Nat. Microbiol.">
        <title>Global analysis of biosynthetic gene clusters reveals vast potential of secondary metabolite production in Penicillium species.</title>
        <authorList>
            <person name="Nielsen J.C."/>
            <person name="Grijseels S."/>
            <person name="Prigent S."/>
            <person name="Ji B."/>
            <person name="Dainat J."/>
            <person name="Nielsen K.F."/>
            <person name="Frisvad J.C."/>
            <person name="Workman M."/>
            <person name="Nielsen J."/>
        </authorList>
    </citation>
    <scope>NUCLEOTIDE SEQUENCE [LARGE SCALE GENOMIC DNA]</scope>
    <source>
        <strain evidence="3">IBT 4502</strain>
    </source>
</reference>
<evidence type="ECO:0000313" key="3">
    <source>
        <dbReference type="Proteomes" id="UP000191408"/>
    </source>
</evidence>
<organism evidence="2 3">
    <name type="scientific">Penicillium polonicum</name>
    <dbReference type="NCBI Taxonomy" id="60169"/>
    <lineage>
        <taxon>Eukaryota</taxon>
        <taxon>Fungi</taxon>
        <taxon>Dikarya</taxon>
        <taxon>Ascomycota</taxon>
        <taxon>Pezizomycotina</taxon>
        <taxon>Eurotiomycetes</taxon>
        <taxon>Eurotiomycetidae</taxon>
        <taxon>Eurotiales</taxon>
        <taxon>Aspergillaceae</taxon>
        <taxon>Penicillium</taxon>
    </lineage>
</organism>
<dbReference type="AlphaFoldDB" id="A0A1V6NM04"/>
<protein>
    <recommendedName>
        <fullName evidence="1">HNH nuclease domain-containing protein</fullName>
    </recommendedName>
</protein>
<dbReference type="InterPro" id="IPR003615">
    <property type="entry name" value="HNH_nuc"/>
</dbReference>
<evidence type="ECO:0000259" key="1">
    <source>
        <dbReference type="Pfam" id="PF13391"/>
    </source>
</evidence>
<accession>A0A1V6NM04</accession>
<gene>
    <name evidence="2" type="ORF">PENPOL_c005G02251</name>
</gene>
<feature type="domain" description="HNH nuclease" evidence="1">
    <location>
        <begin position="21"/>
        <end position="54"/>
    </location>
</feature>
<dbReference type="Proteomes" id="UP000191408">
    <property type="component" value="Unassembled WGS sequence"/>
</dbReference>
<comment type="caution">
    <text evidence="2">The sequence shown here is derived from an EMBL/GenBank/DDBJ whole genome shotgun (WGS) entry which is preliminary data.</text>
</comment>
<dbReference type="Pfam" id="PF13391">
    <property type="entry name" value="HNH_2"/>
    <property type="match status" value="1"/>
</dbReference>
<dbReference type="EMBL" id="MDYM01000005">
    <property type="protein sequence ID" value="OQD65753.1"/>
    <property type="molecule type" value="Genomic_DNA"/>
</dbReference>
<evidence type="ECO:0000313" key="2">
    <source>
        <dbReference type="EMBL" id="OQD65753.1"/>
    </source>
</evidence>
<sequence>MTNNDTGVCWSALYTCFPAAREVIKGSTVDEPSNGFLLAASLHSLFGKFLLAFKPIPGNNFLYDIVICKSRGPTLPRFCDEGQKVRMNQHPEVASVNRTLLDLYWRLCEVFNASGAGEEIDRSLDKWDEIKERSGCLATDGSTNIEELLWYSLSTTNMPHPYSTKVCA</sequence>
<proteinExistence type="predicted"/>
<name>A0A1V6NM04_PENPO</name>